<proteinExistence type="inferred from homology"/>
<dbReference type="AlphaFoldDB" id="A0AAE9ETV7"/>
<dbReference type="GO" id="GO:0031083">
    <property type="term" value="C:BLOC-1 complex"/>
    <property type="evidence" value="ECO:0007669"/>
    <property type="project" value="InterPro"/>
</dbReference>
<evidence type="ECO:0000313" key="3">
    <source>
        <dbReference type="EMBL" id="UMM28179.1"/>
    </source>
</evidence>
<dbReference type="Pfam" id="PF14942">
    <property type="entry name" value="Muted"/>
    <property type="match status" value="1"/>
</dbReference>
<dbReference type="Proteomes" id="UP000829354">
    <property type="component" value="Chromosome IV"/>
</dbReference>
<comment type="similarity">
    <text evidence="1">Belongs to the BLOC1S5 family.</text>
</comment>
<dbReference type="EMBL" id="CP092623">
    <property type="protein sequence ID" value="UMM28179.1"/>
    <property type="molecule type" value="Genomic_DNA"/>
</dbReference>
<accession>A0AAE9ETV7</accession>
<gene>
    <name evidence="3" type="ORF">L5515_011132</name>
</gene>
<sequence length="132" mass="15498">MMASISTVVRDITLVGEHIFDHAQVVRAEIDRFVDRFERNERHREFDGILRASHALVESSETPVEGLFYMGKMQTMTESVDEITKKIQALVEPKHQKEHEEYLEKVREEQKKYVDACREQAMNKMRSMAANR</sequence>
<organism evidence="3 4">
    <name type="scientific">Caenorhabditis briggsae</name>
    <dbReference type="NCBI Taxonomy" id="6238"/>
    <lineage>
        <taxon>Eukaryota</taxon>
        <taxon>Metazoa</taxon>
        <taxon>Ecdysozoa</taxon>
        <taxon>Nematoda</taxon>
        <taxon>Chromadorea</taxon>
        <taxon>Rhabditida</taxon>
        <taxon>Rhabditina</taxon>
        <taxon>Rhabditomorpha</taxon>
        <taxon>Rhabditoidea</taxon>
        <taxon>Rhabditidae</taxon>
        <taxon>Peloderinae</taxon>
        <taxon>Caenorhabditis</taxon>
    </lineage>
</organism>
<name>A0AAE9ETV7_CAEBR</name>
<evidence type="ECO:0000256" key="2">
    <source>
        <dbReference type="ARBA" id="ARBA00019580"/>
    </source>
</evidence>
<keyword evidence="4" id="KW-1185">Reference proteome</keyword>
<reference evidence="3 4" key="1">
    <citation type="submission" date="2022-04" db="EMBL/GenBank/DDBJ databases">
        <title>Chromosome-level reference genomes for two strains of Caenorhabditis briggsae: an improved platform for comparative genomics.</title>
        <authorList>
            <person name="Stevens L."/>
            <person name="Andersen E."/>
        </authorList>
    </citation>
    <scope>NUCLEOTIDE SEQUENCE [LARGE SCALE GENOMIC DNA]</scope>
    <source>
        <strain evidence="3">VX34</strain>
        <tissue evidence="3">Whole-organism</tissue>
    </source>
</reference>
<dbReference type="GO" id="GO:0030133">
    <property type="term" value="C:transport vesicle"/>
    <property type="evidence" value="ECO:0007669"/>
    <property type="project" value="InterPro"/>
</dbReference>
<evidence type="ECO:0000256" key="1">
    <source>
        <dbReference type="ARBA" id="ARBA00010754"/>
    </source>
</evidence>
<evidence type="ECO:0000313" key="4">
    <source>
        <dbReference type="Proteomes" id="UP000829354"/>
    </source>
</evidence>
<protein>
    <recommendedName>
        <fullName evidence="2">Biogenesis of lysosome-related organelles complex 1 subunit 5</fullName>
    </recommendedName>
</protein>
<dbReference type="InterPro" id="IPR017243">
    <property type="entry name" value="Bloc1s5"/>
</dbReference>